<dbReference type="PANTHER" id="PTHR11630">
    <property type="entry name" value="DNA REPLICATION LICENSING FACTOR MCM FAMILY MEMBER"/>
    <property type="match status" value="1"/>
</dbReference>
<accession>A0AAD2DJI2</accession>
<dbReference type="InterPro" id="IPR031327">
    <property type="entry name" value="MCM"/>
</dbReference>
<evidence type="ECO:0000256" key="9">
    <source>
        <dbReference type="ARBA" id="ARBA00022833"/>
    </source>
</evidence>
<keyword evidence="20" id="KW-1185">Reference proteome</keyword>
<evidence type="ECO:0000259" key="16">
    <source>
        <dbReference type="PROSITE" id="PS50051"/>
    </source>
</evidence>
<dbReference type="GO" id="GO:0008270">
    <property type="term" value="F:zinc ion binding"/>
    <property type="evidence" value="ECO:0007669"/>
    <property type="project" value="UniProtKB-KW"/>
</dbReference>
<gene>
    <name evidence="19" type="ORF">FPE_LOCUS4372</name>
</gene>
<dbReference type="GO" id="GO:0006271">
    <property type="term" value="P:DNA strand elongation involved in DNA replication"/>
    <property type="evidence" value="ECO:0007669"/>
    <property type="project" value="TreeGrafter"/>
</dbReference>
<keyword evidence="10 15" id="KW-0067">ATP-binding</keyword>
<evidence type="ECO:0000256" key="3">
    <source>
        <dbReference type="ARBA" id="ARBA00022705"/>
    </source>
</evidence>
<keyword evidence="3 15" id="KW-0235">DNA replication</keyword>
<reference evidence="19" key="1">
    <citation type="submission" date="2023-05" db="EMBL/GenBank/DDBJ databases">
        <authorList>
            <person name="Huff M."/>
        </authorList>
    </citation>
    <scope>NUCLEOTIDE SEQUENCE</scope>
</reference>
<dbReference type="GO" id="GO:1902975">
    <property type="term" value="P:mitotic DNA replication initiation"/>
    <property type="evidence" value="ECO:0007669"/>
    <property type="project" value="TreeGrafter"/>
</dbReference>
<evidence type="ECO:0000256" key="11">
    <source>
        <dbReference type="ARBA" id="ARBA00023125"/>
    </source>
</evidence>
<dbReference type="Pfam" id="PF17207">
    <property type="entry name" value="MCM_OB"/>
    <property type="match status" value="1"/>
</dbReference>
<evidence type="ECO:0000256" key="7">
    <source>
        <dbReference type="ARBA" id="ARBA00022801"/>
    </source>
</evidence>
<dbReference type="GO" id="GO:0042555">
    <property type="term" value="C:MCM complex"/>
    <property type="evidence" value="ECO:0007669"/>
    <property type="project" value="UniProtKB-UniRule"/>
</dbReference>
<dbReference type="SMART" id="SM00350">
    <property type="entry name" value="MCM"/>
    <property type="match status" value="1"/>
</dbReference>
<dbReference type="PROSITE" id="PS50051">
    <property type="entry name" value="MCM_2"/>
    <property type="match status" value="1"/>
</dbReference>
<sequence length="345" mass="38930">MASPAVVLTAEGSLVRPNAVKSVHFCPATEKFTLREYRDITSNMGLPMGSVYPIRDENGNLLVTEYGLCTYKDHQTLSMQAVPENAAPGQLPRTVDVIVEDDLVDSCKPGDRLAIVGIYKALPGKSKGSVNGVFRLLCVCLIVYSLFLLRSIKYSLKLVYQFCTTILIANNVSLLNKMTHNLQYSNEDMKNIIKISERDDAFDVLANSLAPSIYGHLWIKKEVILLMLGGTEKNLKNGTHLRGCKHYRRRCKIRSPCCNEVYDCRHCHNEATSLFRNIFDWHEMVWYDVKQDICSVCDAEQPIDKGQFHCDDCGICRVGSHVNFFHYKKCGMQLLFGVTSLLLCL</sequence>
<keyword evidence="4" id="KW-0479">Metal-binding</keyword>
<dbReference type="Gene3D" id="2.20.28.10">
    <property type="match status" value="1"/>
</dbReference>
<dbReference type="InterPro" id="IPR012340">
    <property type="entry name" value="NA-bd_OB-fold"/>
</dbReference>
<evidence type="ECO:0000256" key="6">
    <source>
        <dbReference type="ARBA" id="ARBA00022771"/>
    </source>
</evidence>
<comment type="subunit">
    <text evidence="15">Component of the MCM2-7 complex.</text>
</comment>
<evidence type="ECO:0000256" key="15">
    <source>
        <dbReference type="RuleBase" id="RU368061"/>
    </source>
</evidence>
<keyword evidence="5 15" id="KW-0547">Nucleotide-binding</keyword>
<dbReference type="GO" id="GO:0005524">
    <property type="term" value="F:ATP binding"/>
    <property type="evidence" value="ECO:0007669"/>
    <property type="project" value="UniProtKB-UniRule"/>
</dbReference>
<evidence type="ECO:0000256" key="4">
    <source>
        <dbReference type="ARBA" id="ARBA00022723"/>
    </source>
</evidence>
<keyword evidence="9" id="KW-0862">Zinc</keyword>
<dbReference type="Proteomes" id="UP000834106">
    <property type="component" value="Chromosome 2"/>
</dbReference>
<dbReference type="PRINTS" id="PR01659">
    <property type="entry name" value="MCMPROTEIN3"/>
</dbReference>
<dbReference type="GO" id="GO:0017116">
    <property type="term" value="F:single-stranded DNA helicase activity"/>
    <property type="evidence" value="ECO:0007669"/>
    <property type="project" value="TreeGrafter"/>
</dbReference>
<feature type="domain" description="CHY-type" evidence="17">
    <location>
        <begin position="237"/>
        <end position="315"/>
    </location>
</feature>
<feature type="domain" description="MCM C-terminal AAA(+) ATPase" evidence="16">
    <location>
        <begin position="201"/>
        <end position="243"/>
    </location>
</feature>
<dbReference type="PANTHER" id="PTHR11630:SF46">
    <property type="entry name" value="DNA REPLICATION LICENSING FACTOR MCM3-RELATED"/>
    <property type="match status" value="1"/>
</dbReference>
<comment type="subcellular location">
    <subcellularLocation>
        <location evidence="1 15">Nucleus</location>
    </subcellularLocation>
</comment>
<dbReference type="GO" id="GO:0016787">
    <property type="term" value="F:hydrolase activity"/>
    <property type="evidence" value="ECO:0007669"/>
    <property type="project" value="UniProtKB-KW"/>
</dbReference>
<dbReference type="GO" id="GO:0003697">
    <property type="term" value="F:single-stranded DNA binding"/>
    <property type="evidence" value="ECO:0007669"/>
    <property type="project" value="TreeGrafter"/>
</dbReference>
<dbReference type="Pfam" id="PF05495">
    <property type="entry name" value="zf-CHY"/>
    <property type="match status" value="1"/>
</dbReference>
<dbReference type="EC" id="3.6.4.12" evidence="15"/>
<dbReference type="GO" id="GO:0005634">
    <property type="term" value="C:nucleus"/>
    <property type="evidence" value="ECO:0007669"/>
    <property type="project" value="UniProtKB-SubCell"/>
</dbReference>
<protein>
    <recommendedName>
        <fullName evidence="15">DNA replication licensing factor MCM3</fullName>
        <ecNumber evidence="15">3.6.4.12</ecNumber>
    </recommendedName>
</protein>
<keyword evidence="12 15" id="KW-0539">Nucleus</keyword>
<keyword evidence="6 14" id="KW-0863">Zinc-finger</keyword>
<dbReference type="InterPro" id="IPR037274">
    <property type="entry name" value="Znf_CHY_sf"/>
</dbReference>
<dbReference type="EMBL" id="OU503037">
    <property type="protein sequence ID" value="CAI9756942.1"/>
    <property type="molecule type" value="Genomic_DNA"/>
</dbReference>
<evidence type="ECO:0000313" key="19">
    <source>
        <dbReference type="EMBL" id="CAI9756942.1"/>
    </source>
</evidence>
<evidence type="ECO:0000259" key="18">
    <source>
        <dbReference type="PROSITE" id="PS51270"/>
    </source>
</evidence>
<keyword evidence="7 15" id="KW-0378">Hydrolase</keyword>
<comment type="similarity">
    <text evidence="2 15">Belongs to the MCM family.</text>
</comment>
<dbReference type="Gene3D" id="3.40.50.300">
    <property type="entry name" value="P-loop containing nucleotide triphosphate hydrolases"/>
    <property type="match status" value="1"/>
</dbReference>
<organism evidence="19 20">
    <name type="scientific">Fraxinus pennsylvanica</name>
    <dbReference type="NCBI Taxonomy" id="56036"/>
    <lineage>
        <taxon>Eukaryota</taxon>
        <taxon>Viridiplantae</taxon>
        <taxon>Streptophyta</taxon>
        <taxon>Embryophyta</taxon>
        <taxon>Tracheophyta</taxon>
        <taxon>Spermatophyta</taxon>
        <taxon>Magnoliopsida</taxon>
        <taxon>eudicotyledons</taxon>
        <taxon>Gunneridae</taxon>
        <taxon>Pentapetalae</taxon>
        <taxon>asterids</taxon>
        <taxon>lamiids</taxon>
        <taxon>Lamiales</taxon>
        <taxon>Oleaceae</taxon>
        <taxon>Oleeae</taxon>
        <taxon>Fraxinus</taxon>
    </lineage>
</organism>
<name>A0AAD2DJI2_9LAMI</name>
<evidence type="ECO:0000256" key="2">
    <source>
        <dbReference type="ARBA" id="ARBA00008010"/>
    </source>
</evidence>
<comment type="function">
    <text evidence="15">Acts as component of the MCM2-7 complex (MCM complex) which is the replicative helicase essential for 'once per cell cycle' DNA replication initiation and elongation in eukaryotic cells. The active ATPase sites in the MCM2-7 ring are formed through the interaction surfaces of two neighboring subunits such that a critical structure of a conserved arginine finger motif is provided in trans relative to the ATP-binding site of the Walker A box of the adjacent subunit. The six ATPase active sites, however, are likely to contribute differentially to the complex helicase activity.</text>
</comment>
<dbReference type="GO" id="GO:0000727">
    <property type="term" value="P:double-strand break repair via break-induced replication"/>
    <property type="evidence" value="ECO:0007669"/>
    <property type="project" value="TreeGrafter"/>
</dbReference>
<dbReference type="PROSITE" id="PS51270">
    <property type="entry name" value="ZF_CTCHY"/>
    <property type="match status" value="1"/>
</dbReference>
<proteinExistence type="inferred from homology"/>
<dbReference type="SUPFAM" id="SSF161219">
    <property type="entry name" value="CHY zinc finger-like"/>
    <property type="match status" value="1"/>
</dbReference>
<evidence type="ECO:0000259" key="17">
    <source>
        <dbReference type="PROSITE" id="PS51266"/>
    </source>
</evidence>
<dbReference type="Gene3D" id="2.40.50.140">
    <property type="entry name" value="Nucleic acid-binding proteins"/>
    <property type="match status" value="1"/>
</dbReference>
<evidence type="ECO:0000256" key="14">
    <source>
        <dbReference type="PROSITE-ProRule" id="PRU00601"/>
    </source>
</evidence>
<evidence type="ECO:0000256" key="12">
    <source>
        <dbReference type="ARBA" id="ARBA00023242"/>
    </source>
</evidence>
<feature type="domain" description="CTCHY-type" evidence="18">
    <location>
        <begin position="289"/>
        <end position="345"/>
    </location>
</feature>
<keyword evidence="8 15" id="KW-0347">Helicase</keyword>
<dbReference type="FunFam" id="2.20.28.10:FF:000008">
    <property type="entry name" value="DNA helicase"/>
    <property type="match status" value="1"/>
</dbReference>
<dbReference type="InterPro" id="IPR001208">
    <property type="entry name" value="MCM_dom"/>
</dbReference>
<evidence type="ECO:0000256" key="8">
    <source>
        <dbReference type="ARBA" id="ARBA00022806"/>
    </source>
</evidence>
<dbReference type="PROSITE" id="PS51266">
    <property type="entry name" value="ZF_CHY"/>
    <property type="match status" value="1"/>
</dbReference>
<comment type="catalytic activity">
    <reaction evidence="13 15">
        <text>ATP + H2O = ADP + phosphate + H(+)</text>
        <dbReference type="Rhea" id="RHEA:13065"/>
        <dbReference type="ChEBI" id="CHEBI:15377"/>
        <dbReference type="ChEBI" id="CHEBI:15378"/>
        <dbReference type="ChEBI" id="CHEBI:30616"/>
        <dbReference type="ChEBI" id="CHEBI:43474"/>
        <dbReference type="ChEBI" id="CHEBI:456216"/>
        <dbReference type="EC" id="3.6.4.12"/>
    </reaction>
</comment>
<dbReference type="InterPro" id="IPR033762">
    <property type="entry name" value="MCM_OB"/>
</dbReference>
<dbReference type="InterPro" id="IPR027417">
    <property type="entry name" value="P-loop_NTPase"/>
</dbReference>
<dbReference type="SUPFAM" id="SSF50249">
    <property type="entry name" value="Nucleic acid-binding proteins"/>
    <property type="match status" value="1"/>
</dbReference>
<evidence type="ECO:0000256" key="10">
    <source>
        <dbReference type="ARBA" id="ARBA00022840"/>
    </source>
</evidence>
<dbReference type="InterPro" id="IPR017921">
    <property type="entry name" value="Znf_CTCHY"/>
</dbReference>
<evidence type="ECO:0000256" key="5">
    <source>
        <dbReference type="ARBA" id="ARBA00022741"/>
    </source>
</evidence>
<dbReference type="AlphaFoldDB" id="A0AAD2DJI2"/>
<keyword evidence="11 15" id="KW-0238">DNA-binding</keyword>
<dbReference type="InterPro" id="IPR008046">
    <property type="entry name" value="Mcm3"/>
</dbReference>
<evidence type="ECO:0000256" key="13">
    <source>
        <dbReference type="ARBA" id="ARBA00047995"/>
    </source>
</evidence>
<dbReference type="InterPro" id="IPR008913">
    <property type="entry name" value="Znf_CHY"/>
</dbReference>
<evidence type="ECO:0000256" key="1">
    <source>
        <dbReference type="ARBA" id="ARBA00004123"/>
    </source>
</evidence>
<evidence type="ECO:0000313" key="20">
    <source>
        <dbReference type="Proteomes" id="UP000834106"/>
    </source>
</evidence>